<dbReference type="RefSeq" id="WP_285973462.1">
    <property type="nucleotide sequence ID" value="NZ_CP127294.1"/>
</dbReference>
<proteinExistence type="predicted"/>
<evidence type="ECO:0000256" key="1">
    <source>
        <dbReference type="SAM" id="MobiDB-lite"/>
    </source>
</evidence>
<gene>
    <name evidence="2" type="ORF">QRX50_20060</name>
</gene>
<dbReference type="EMBL" id="CP127294">
    <property type="protein sequence ID" value="WIX82899.1"/>
    <property type="molecule type" value="Genomic_DNA"/>
</dbReference>
<dbReference type="AlphaFoldDB" id="A0A9Y2N1B9"/>
<name>A0A9Y2N1B9_9PSEU</name>
<protein>
    <submittedName>
        <fullName evidence="2">Uncharacterized protein</fullName>
    </submittedName>
</protein>
<accession>A0A9Y2N1B9</accession>
<keyword evidence="3" id="KW-1185">Reference proteome</keyword>
<feature type="region of interest" description="Disordered" evidence="1">
    <location>
        <begin position="37"/>
        <end position="68"/>
    </location>
</feature>
<evidence type="ECO:0000313" key="3">
    <source>
        <dbReference type="Proteomes" id="UP001236014"/>
    </source>
</evidence>
<sequence>MRGDEIGTGRVIAHFHRLLLGLVEEHADARLVGIEKRAGAGGRVGEHGHHDRDLGGTRGNGEDRGENLDLHGQAAQELVAGSVGVARNVVVSAHVKPFSLATSQEKRGLSRTVTVAR</sequence>
<dbReference type="Proteomes" id="UP001236014">
    <property type="component" value="Chromosome"/>
</dbReference>
<evidence type="ECO:0000313" key="2">
    <source>
        <dbReference type="EMBL" id="WIX82899.1"/>
    </source>
</evidence>
<reference evidence="2 3" key="1">
    <citation type="submission" date="2023-06" db="EMBL/GenBank/DDBJ databases">
        <authorList>
            <person name="Oyuntsetseg B."/>
            <person name="Kim S.B."/>
        </authorList>
    </citation>
    <scope>NUCLEOTIDE SEQUENCE [LARGE SCALE GENOMIC DNA]</scope>
    <source>
        <strain evidence="2 3">2-15</strain>
    </source>
</reference>
<organism evidence="2 3">
    <name type="scientific">Amycolatopsis carbonis</name>
    <dbReference type="NCBI Taxonomy" id="715471"/>
    <lineage>
        <taxon>Bacteria</taxon>
        <taxon>Bacillati</taxon>
        <taxon>Actinomycetota</taxon>
        <taxon>Actinomycetes</taxon>
        <taxon>Pseudonocardiales</taxon>
        <taxon>Pseudonocardiaceae</taxon>
        <taxon>Amycolatopsis</taxon>
    </lineage>
</organism>
<dbReference type="KEGG" id="acab:QRX50_20060"/>